<accession>A0A834T0J6</accession>
<keyword evidence="2" id="KW-1185">Reference proteome</keyword>
<dbReference type="AlphaFoldDB" id="A0A834T0J6"/>
<proteinExistence type="predicted"/>
<dbReference type="EMBL" id="JAAIUW010000010">
    <property type="protein sequence ID" value="KAF7813460.1"/>
    <property type="molecule type" value="Genomic_DNA"/>
</dbReference>
<organism evidence="1 2">
    <name type="scientific">Senna tora</name>
    <dbReference type="NCBI Taxonomy" id="362788"/>
    <lineage>
        <taxon>Eukaryota</taxon>
        <taxon>Viridiplantae</taxon>
        <taxon>Streptophyta</taxon>
        <taxon>Embryophyta</taxon>
        <taxon>Tracheophyta</taxon>
        <taxon>Spermatophyta</taxon>
        <taxon>Magnoliopsida</taxon>
        <taxon>eudicotyledons</taxon>
        <taxon>Gunneridae</taxon>
        <taxon>Pentapetalae</taxon>
        <taxon>rosids</taxon>
        <taxon>fabids</taxon>
        <taxon>Fabales</taxon>
        <taxon>Fabaceae</taxon>
        <taxon>Caesalpinioideae</taxon>
        <taxon>Cassia clade</taxon>
        <taxon>Senna</taxon>
    </lineage>
</organism>
<protein>
    <submittedName>
        <fullName evidence="1">Homeobox-leucine zipper protein ROC8</fullName>
    </submittedName>
</protein>
<sequence>MEAGETEIEARNGCHEGNHRKHLLLPTCLARFARSNGGSRILWLGLVEKELALLHTSESLSSSSIALVAMSDIKDLSMSERLVG</sequence>
<keyword evidence="1" id="KW-0371">Homeobox</keyword>
<evidence type="ECO:0000313" key="1">
    <source>
        <dbReference type="EMBL" id="KAF7813460.1"/>
    </source>
</evidence>
<dbReference type="GO" id="GO:0003677">
    <property type="term" value="F:DNA binding"/>
    <property type="evidence" value="ECO:0007669"/>
    <property type="project" value="UniProtKB-KW"/>
</dbReference>
<name>A0A834T0J6_9FABA</name>
<keyword evidence="1" id="KW-0238">DNA-binding</keyword>
<gene>
    <name evidence="1" type="ORF">G2W53_034436</name>
</gene>
<comment type="caution">
    <text evidence="1">The sequence shown here is derived from an EMBL/GenBank/DDBJ whole genome shotgun (WGS) entry which is preliminary data.</text>
</comment>
<dbReference type="Proteomes" id="UP000634136">
    <property type="component" value="Unassembled WGS sequence"/>
</dbReference>
<reference evidence="1" key="1">
    <citation type="submission" date="2020-09" db="EMBL/GenBank/DDBJ databases">
        <title>Genome-Enabled Discovery of Anthraquinone Biosynthesis in Senna tora.</title>
        <authorList>
            <person name="Kang S.-H."/>
            <person name="Pandey R.P."/>
            <person name="Lee C.-M."/>
            <person name="Sim J.-S."/>
            <person name="Jeong J.-T."/>
            <person name="Choi B.-S."/>
            <person name="Jung M."/>
            <person name="Ginzburg D."/>
            <person name="Zhao K."/>
            <person name="Won S.Y."/>
            <person name="Oh T.-J."/>
            <person name="Yu Y."/>
            <person name="Kim N.-H."/>
            <person name="Lee O.R."/>
            <person name="Lee T.-H."/>
            <person name="Bashyal P."/>
            <person name="Kim T.-S."/>
            <person name="Lee W.-H."/>
            <person name="Kawkins C."/>
            <person name="Kim C.-K."/>
            <person name="Kim J.S."/>
            <person name="Ahn B.O."/>
            <person name="Rhee S.Y."/>
            <person name="Sohng J.K."/>
        </authorList>
    </citation>
    <scope>NUCLEOTIDE SEQUENCE</scope>
    <source>
        <tissue evidence="1">Leaf</tissue>
    </source>
</reference>
<evidence type="ECO:0000313" key="2">
    <source>
        <dbReference type="Proteomes" id="UP000634136"/>
    </source>
</evidence>